<feature type="chain" id="PRO_5005298962" evidence="10">
    <location>
        <begin position="26"/>
        <end position="904"/>
    </location>
</feature>
<evidence type="ECO:0000256" key="2">
    <source>
        <dbReference type="ARBA" id="ARBA00022448"/>
    </source>
</evidence>
<dbReference type="InterPro" id="IPR039426">
    <property type="entry name" value="TonB-dep_rcpt-like"/>
</dbReference>
<comment type="similarity">
    <text evidence="8 9">Belongs to the TonB-dependent receptor family.</text>
</comment>
<feature type="signal peptide" evidence="10">
    <location>
        <begin position="1"/>
        <end position="25"/>
    </location>
</feature>
<dbReference type="InterPro" id="IPR010104">
    <property type="entry name" value="TonB_rcpt_bac"/>
</dbReference>
<keyword evidence="5 9" id="KW-0798">TonB box</keyword>
<accession>A0A0J8GTF7</accession>
<dbReference type="PATRIC" id="fig|1513271.3.peg.1247"/>
<feature type="domain" description="TonB-dependent receptor-like beta-barrel" evidence="11">
    <location>
        <begin position="444"/>
        <end position="870"/>
    </location>
</feature>
<feature type="domain" description="TonB-dependent receptor plug" evidence="12">
    <location>
        <begin position="134"/>
        <end position="236"/>
    </location>
</feature>
<keyword evidence="10" id="KW-0732">Signal</keyword>
<comment type="subcellular location">
    <subcellularLocation>
        <location evidence="1 8">Cell outer membrane</location>
        <topology evidence="1 8">Multi-pass membrane protein</topology>
    </subcellularLocation>
</comment>
<keyword evidence="4 8" id="KW-0812">Transmembrane</keyword>
<keyword evidence="13" id="KW-0675">Receptor</keyword>
<dbReference type="Proteomes" id="UP000037600">
    <property type="component" value="Unassembled WGS sequence"/>
</dbReference>
<dbReference type="Pfam" id="PF07715">
    <property type="entry name" value="Plug"/>
    <property type="match status" value="1"/>
</dbReference>
<evidence type="ECO:0000313" key="13">
    <source>
        <dbReference type="EMBL" id="KMT66017.1"/>
    </source>
</evidence>
<evidence type="ECO:0000256" key="8">
    <source>
        <dbReference type="PROSITE-ProRule" id="PRU01360"/>
    </source>
</evidence>
<dbReference type="InterPro" id="IPR037066">
    <property type="entry name" value="Plug_dom_sf"/>
</dbReference>
<dbReference type="AlphaFoldDB" id="A0A0J8GTF7"/>
<evidence type="ECO:0000313" key="14">
    <source>
        <dbReference type="Proteomes" id="UP000037600"/>
    </source>
</evidence>
<dbReference type="InterPro" id="IPR036942">
    <property type="entry name" value="Beta-barrel_TonB_sf"/>
</dbReference>
<keyword evidence="3 8" id="KW-1134">Transmembrane beta strand</keyword>
<evidence type="ECO:0000256" key="4">
    <source>
        <dbReference type="ARBA" id="ARBA00022692"/>
    </source>
</evidence>
<keyword evidence="7 8" id="KW-0998">Cell outer membrane</keyword>
<dbReference type="Pfam" id="PF00593">
    <property type="entry name" value="TonB_dep_Rec_b-barrel"/>
    <property type="match status" value="1"/>
</dbReference>
<dbReference type="GO" id="GO:0009279">
    <property type="term" value="C:cell outer membrane"/>
    <property type="evidence" value="ECO:0007669"/>
    <property type="project" value="UniProtKB-SubCell"/>
</dbReference>
<evidence type="ECO:0000259" key="12">
    <source>
        <dbReference type="Pfam" id="PF07715"/>
    </source>
</evidence>
<evidence type="ECO:0000256" key="5">
    <source>
        <dbReference type="ARBA" id="ARBA00023077"/>
    </source>
</evidence>
<dbReference type="STRING" id="1513271.XM47_06085"/>
<sequence>MKGKKINLKPSVIALASSLTMFVQAQATAATLQGEIKAPAANQLITGANVKIKELGLTTVSKRDGSFRFDNLKAGTYTLEINYIGAKPYTSQVEVSEEGVIHQEVMLEAEQEIENLIVRGQRAGQAGAINGQKNSKSIKSIVSADSIGQFPDQNASEALQRLPGMSIERDQGEGRFVGIRGIDPNLNNVTINGLNLPSPEGGVRSVALDVIPSQLIGSLEVSKSVTPDMDGDAIGGSIEVKSLSGFDRAEQSISFNAQVSQNQLRDELSPKLGLSFTDVYQVGADELAIATAVSWSKRKFGSDNVESNGDDEVEHRHYNITRERLGAAVNLDYRADFNNQYFLRSLYSEFSDEEFRLANTFVFDDETEIESGTKSRKETQTILSMTAGAEHIVDSWKIDWQLGYSKSTEDNPNALYYTLVAEELDISTDMQGPIPKVNQSEAVQDLSNYELDEISNESDHSQDKETSLKLDLTKSLEFDSVQAQLKFGAKYRQREKQTYAHINIYDDGFDNIDFVSAKNPHLEWSLGQFGPALDKAYLENLYRTHSTNLELNQLNSRVESEGSSFDISEDIFAAYIMTEINLDKLTLVAGVRYEKTDFATTGARVELIEDEENDNEEVVNTPWISDRSYAKWLPSINARYELTTKLIARAAYSQTLARPNFGDVAAVQVIESKTEFDDDSNTFETEREAEVGNPELKPYFSDNFDLSLEYYPGHIGVMSIGYFHKKISNFVIIANVANTPEWDGYDDVYQPINGEQATLNGVELSWVKSFDNGLIMSANATLTDSEAVTLLDEERFVTSLPNQSDTTANLMIGYETDDISLRLTSVYKSGNQEEIDGDMIRFEDSHTQYDFTAKYFINQRTHVYFNAINLNDEPMYHYFDSKINNAQYEVYGRTFELGFSWNSF</sequence>
<dbReference type="Gene3D" id="2.170.130.10">
    <property type="entry name" value="TonB-dependent receptor, plug domain"/>
    <property type="match status" value="1"/>
</dbReference>
<dbReference type="InterPro" id="IPR000531">
    <property type="entry name" value="Beta-barrel_TonB"/>
</dbReference>
<dbReference type="NCBIfam" id="TIGR01782">
    <property type="entry name" value="TonB-Xanth-Caul"/>
    <property type="match status" value="1"/>
</dbReference>
<dbReference type="PANTHER" id="PTHR40980:SF4">
    <property type="entry name" value="TONB-DEPENDENT RECEPTOR-LIKE BETA-BARREL DOMAIN-CONTAINING PROTEIN"/>
    <property type="match status" value="1"/>
</dbReference>
<dbReference type="Pfam" id="PF13715">
    <property type="entry name" value="CarbopepD_reg_2"/>
    <property type="match status" value="1"/>
</dbReference>
<evidence type="ECO:0000256" key="10">
    <source>
        <dbReference type="SAM" id="SignalP"/>
    </source>
</evidence>
<dbReference type="EMBL" id="LAZL01000007">
    <property type="protein sequence ID" value="KMT66017.1"/>
    <property type="molecule type" value="Genomic_DNA"/>
</dbReference>
<dbReference type="InterPro" id="IPR012910">
    <property type="entry name" value="Plug_dom"/>
</dbReference>
<evidence type="ECO:0000259" key="11">
    <source>
        <dbReference type="Pfam" id="PF00593"/>
    </source>
</evidence>
<evidence type="ECO:0000256" key="7">
    <source>
        <dbReference type="ARBA" id="ARBA00023237"/>
    </source>
</evidence>
<keyword evidence="2 8" id="KW-0813">Transport</keyword>
<dbReference type="GO" id="GO:0030246">
    <property type="term" value="F:carbohydrate binding"/>
    <property type="evidence" value="ECO:0007669"/>
    <property type="project" value="InterPro"/>
</dbReference>
<reference evidence="13 14" key="1">
    <citation type="submission" date="2015-04" db="EMBL/GenBank/DDBJ databases">
        <title>Draft Genome Sequence of the Novel Agar-Digesting Marine Bacterium Q1.</title>
        <authorList>
            <person name="Li Y."/>
            <person name="Li D."/>
            <person name="Chen G."/>
            <person name="Du Z."/>
        </authorList>
    </citation>
    <scope>NUCLEOTIDE SEQUENCE [LARGE SCALE GENOMIC DNA]</scope>
    <source>
        <strain evidence="13 14">Q1</strain>
    </source>
</reference>
<evidence type="ECO:0000256" key="3">
    <source>
        <dbReference type="ARBA" id="ARBA00022452"/>
    </source>
</evidence>
<evidence type="ECO:0000256" key="6">
    <source>
        <dbReference type="ARBA" id="ARBA00023136"/>
    </source>
</evidence>
<proteinExistence type="inferred from homology"/>
<dbReference type="SUPFAM" id="SSF56935">
    <property type="entry name" value="Porins"/>
    <property type="match status" value="1"/>
</dbReference>
<keyword evidence="14" id="KW-1185">Reference proteome</keyword>
<gene>
    <name evidence="13" type="ORF">XM47_06085</name>
</gene>
<evidence type="ECO:0000256" key="9">
    <source>
        <dbReference type="RuleBase" id="RU003357"/>
    </source>
</evidence>
<dbReference type="RefSeq" id="WP_048690764.1">
    <property type="nucleotide sequence ID" value="NZ_KQ130485.1"/>
</dbReference>
<organism evidence="13 14">
    <name type="scientific">Catenovulum maritimum</name>
    <dbReference type="NCBI Taxonomy" id="1513271"/>
    <lineage>
        <taxon>Bacteria</taxon>
        <taxon>Pseudomonadati</taxon>
        <taxon>Pseudomonadota</taxon>
        <taxon>Gammaproteobacteria</taxon>
        <taxon>Alteromonadales</taxon>
        <taxon>Alteromonadaceae</taxon>
        <taxon>Catenovulum</taxon>
    </lineage>
</organism>
<dbReference type="SUPFAM" id="SSF49452">
    <property type="entry name" value="Starch-binding domain-like"/>
    <property type="match status" value="1"/>
</dbReference>
<evidence type="ECO:0000256" key="1">
    <source>
        <dbReference type="ARBA" id="ARBA00004571"/>
    </source>
</evidence>
<keyword evidence="6 8" id="KW-0472">Membrane</keyword>
<dbReference type="CDD" id="cd01347">
    <property type="entry name" value="ligand_gated_channel"/>
    <property type="match status" value="1"/>
</dbReference>
<dbReference type="PANTHER" id="PTHR40980">
    <property type="entry name" value="PLUG DOMAIN-CONTAINING PROTEIN"/>
    <property type="match status" value="1"/>
</dbReference>
<dbReference type="Gene3D" id="2.40.170.20">
    <property type="entry name" value="TonB-dependent receptor, beta-barrel domain"/>
    <property type="match status" value="1"/>
</dbReference>
<protein>
    <submittedName>
        <fullName evidence="13">TonB-dependent receptor</fullName>
    </submittedName>
</protein>
<comment type="caution">
    <text evidence="13">The sequence shown here is derived from an EMBL/GenBank/DDBJ whole genome shotgun (WGS) entry which is preliminary data.</text>
</comment>
<dbReference type="PROSITE" id="PS52016">
    <property type="entry name" value="TONB_DEPENDENT_REC_3"/>
    <property type="match status" value="1"/>
</dbReference>
<dbReference type="InterPro" id="IPR013784">
    <property type="entry name" value="Carb-bd-like_fold"/>
</dbReference>
<dbReference type="Gene3D" id="2.60.40.1120">
    <property type="entry name" value="Carboxypeptidase-like, regulatory domain"/>
    <property type="match status" value="1"/>
</dbReference>
<name>A0A0J8GTF7_9ALTE</name>